<evidence type="ECO:0000256" key="2">
    <source>
        <dbReference type="SAM" id="MobiDB-lite"/>
    </source>
</evidence>
<dbReference type="KEGG" id="sdeo:D0436_11875"/>
<dbReference type="GO" id="GO:0051082">
    <property type="term" value="F:unfolded protein binding"/>
    <property type="evidence" value="ECO:0007669"/>
    <property type="project" value="InterPro"/>
</dbReference>
<feature type="region of interest" description="Disordered" evidence="2">
    <location>
        <begin position="205"/>
        <end position="239"/>
    </location>
</feature>
<dbReference type="GO" id="GO:0042128">
    <property type="term" value="P:nitrate assimilation"/>
    <property type="evidence" value="ECO:0007669"/>
    <property type="project" value="UniProtKB-KW"/>
</dbReference>
<dbReference type="PANTHER" id="PTHR43680:SF2">
    <property type="entry name" value="NITRATE REDUCTASE MOLYBDENUM COFACTOR ASSEMBLY CHAPERONE NARJ"/>
    <property type="match status" value="1"/>
</dbReference>
<protein>
    <submittedName>
        <fullName evidence="3">Nitrate reductase molybdenum cofactor assembly chaperone</fullName>
    </submittedName>
</protein>
<dbReference type="Pfam" id="PF02613">
    <property type="entry name" value="Nitrate_red_del"/>
    <property type="match status" value="1"/>
</dbReference>
<accession>A0A5B8QYJ6</accession>
<keyword evidence="1" id="KW-0534">Nitrate assimilation</keyword>
<evidence type="ECO:0000313" key="4">
    <source>
        <dbReference type="Proteomes" id="UP000321124"/>
    </source>
</evidence>
<name>A0A5B8QYJ6_9GAMM</name>
<dbReference type="SUPFAM" id="SSF89155">
    <property type="entry name" value="TorD-like"/>
    <property type="match status" value="1"/>
</dbReference>
<evidence type="ECO:0000256" key="1">
    <source>
        <dbReference type="ARBA" id="ARBA00023063"/>
    </source>
</evidence>
<dbReference type="NCBIfam" id="TIGR00684">
    <property type="entry name" value="narJ"/>
    <property type="match status" value="1"/>
</dbReference>
<gene>
    <name evidence="3" type="primary">narJ</name>
    <name evidence="3" type="ORF">D0436_11875</name>
</gene>
<dbReference type="InterPro" id="IPR020945">
    <property type="entry name" value="DMSO/NO3_reduct_chaperone"/>
</dbReference>
<sequence length="239" mass="27554">MKILSVISMLLDYPQPELIEARAELVQVINQSQLNAQHKAAVNQFIEQRFNSDLMDWQAEYDGLFERGRSLSMLLFEHIHGESRDRGQAMVNLLAQYHQAGLDISAKELPDYIPLYLEFMSTQGSENGRYGLEEVAHIFALLACRLEKHQSSYADLFHALLSLTEIPLDLDDLREQIVDEKPDNTPKELDKVWEEEMVNFMDNAQNSCNTQRPTEAQRRDQHIPLNTELLRPSGNSERL</sequence>
<dbReference type="GO" id="GO:0016530">
    <property type="term" value="F:metallochaperone activity"/>
    <property type="evidence" value="ECO:0007669"/>
    <property type="project" value="TreeGrafter"/>
</dbReference>
<dbReference type="EMBL" id="CP031775">
    <property type="protein sequence ID" value="QDZ91107.1"/>
    <property type="molecule type" value="Genomic_DNA"/>
</dbReference>
<dbReference type="PANTHER" id="PTHR43680">
    <property type="entry name" value="NITRATE REDUCTASE MOLYBDENUM COFACTOR ASSEMBLY CHAPERONE"/>
    <property type="match status" value="1"/>
</dbReference>
<dbReference type="Gene3D" id="1.10.3480.10">
    <property type="entry name" value="TorD-like"/>
    <property type="match status" value="1"/>
</dbReference>
<evidence type="ECO:0000313" key="3">
    <source>
        <dbReference type="EMBL" id="QDZ91107.1"/>
    </source>
</evidence>
<dbReference type="GO" id="GO:0051131">
    <property type="term" value="P:chaperone-mediated protein complex assembly"/>
    <property type="evidence" value="ECO:0007669"/>
    <property type="project" value="InterPro"/>
</dbReference>
<proteinExistence type="predicted"/>
<feature type="compositionally biased region" description="Polar residues" evidence="2">
    <location>
        <begin position="205"/>
        <end position="214"/>
    </location>
</feature>
<dbReference type="InterPro" id="IPR003765">
    <property type="entry name" value="NO3_reductase_chaperone_NarJ"/>
</dbReference>
<dbReference type="Proteomes" id="UP000321124">
    <property type="component" value="Chromosome"/>
</dbReference>
<reference evidence="3 4" key="1">
    <citation type="journal article" date="2019" name="Ecotoxicol. Environ. Saf.">
        <title>Microbial characterization of heavy metal resistant bacterial strains isolated from an electroplating wastewater treatment plant.</title>
        <authorList>
            <person name="Cai X."/>
            <person name="Zheng X."/>
            <person name="Zhang D."/>
            <person name="Iqbal W."/>
            <person name="Liu C."/>
            <person name="Yang B."/>
            <person name="Zhao X."/>
            <person name="Lu X."/>
            <person name="Mao Y."/>
        </authorList>
    </citation>
    <scope>NUCLEOTIDE SEQUENCE [LARGE SCALE GENOMIC DNA]</scope>
    <source>
        <strain evidence="3 4">Ni1-3</strain>
    </source>
</reference>
<dbReference type="RefSeq" id="WP_208658854.1">
    <property type="nucleotide sequence ID" value="NZ_CP031775.2"/>
</dbReference>
<organism evidence="3 4">
    <name type="scientific">Shewanella decolorationis</name>
    <dbReference type="NCBI Taxonomy" id="256839"/>
    <lineage>
        <taxon>Bacteria</taxon>
        <taxon>Pseudomonadati</taxon>
        <taxon>Pseudomonadota</taxon>
        <taxon>Gammaproteobacteria</taxon>
        <taxon>Alteromonadales</taxon>
        <taxon>Shewanellaceae</taxon>
        <taxon>Shewanella</taxon>
    </lineage>
</organism>
<dbReference type="AlphaFoldDB" id="A0A5B8QYJ6"/>
<dbReference type="InterPro" id="IPR036411">
    <property type="entry name" value="TorD-like_sf"/>
</dbReference>